<keyword evidence="6" id="KW-0067">ATP-binding</keyword>
<dbReference type="PROSITE" id="PS50146">
    <property type="entry name" value="DAGK"/>
    <property type="match status" value="1"/>
</dbReference>
<dbReference type="Proteomes" id="UP000476055">
    <property type="component" value="Unassembled WGS sequence"/>
</dbReference>
<dbReference type="Gene3D" id="2.60.200.40">
    <property type="match status" value="1"/>
</dbReference>
<dbReference type="Gene3D" id="3.40.50.10330">
    <property type="entry name" value="Probable inorganic polyphosphate/atp-NAD kinase, domain 1"/>
    <property type="match status" value="1"/>
</dbReference>
<gene>
    <name evidence="10" type="ORF">FYJ59_04750</name>
</gene>
<evidence type="ECO:0000313" key="10">
    <source>
        <dbReference type="EMBL" id="MST57559.1"/>
    </source>
</evidence>
<evidence type="ECO:0000256" key="2">
    <source>
        <dbReference type="ARBA" id="ARBA00005983"/>
    </source>
</evidence>
<accession>A0A6L5YH37</accession>
<dbReference type="EMBL" id="VUMU01000004">
    <property type="protein sequence ID" value="MST57559.1"/>
    <property type="molecule type" value="Genomic_DNA"/>
</dbReference>
<evidence type="ECO:0000256" key="5">
    <source>
        <dbReference type="ARBA" id="ARBA00022777"/>
    </source>
</evidence>
<comment type="similarity">
    <text evidence="2">Belongs to the diacylglycerol/lipid kinase family.</text>
</comment>
<dbReference type="PANTHER" id="PTHR12358">
    <property type="entry name" value="SPHINGOSINE KINASE"/>
    <property type="match status" value="1"/>
</dbReference>
<evidence type="ECO:0000256" key="4">
    <source>
        <dbReference type="ARBA" id="ARBA00022741"/>
    </source>
</evidence>
<dbReference type="RefSeq" id="WP_154495616.1">
    <property type="nucleotide sequence ID" value="NZ_VUMU01000004.1"/>
</dbReference>
<organism evidence="10 11">
    <name type="scientific">Waltera intestinalis</name>
    <dbReference type="NCBI Taxonomy" id="2606635"/>
    <lineage>
        <taxon>Bacteria</taxon>
        <taxon>Bacillati</taxon>
        <taxon>Bacillota</taxon>
        <taxon>Clostridia</taxon>
        <taxon>Lachnospirales</taxon>
        <taxon>Lachnospiraceae</taxon>
        <taxon>Waltera</taxon>
    </lineage>
</organism>
<dbReference type="AlphaFoldDB" id="A0A6L5YH37"/>
<dbReference type="SMART" id="SM00046">
    <property type="entry name" value="DAGKc"/>
    <property type="match status" value="1"/>
</dbReference>
<keyword evidence="7" id="KW-0443">Lipid metabolism</keyword>
<proteinExistence type="inferred from homology"/>
<protein>
    <submittedName>
        <fullName evidence="10">Diacylglycerol kinase family lipid kinase</fullName>
    </submittedName>
</protein>
<sequence length="322" mass="35001">MYHIIINPASRSGRGAKIWSEQVEPALKAANTEYQTYFSGKAGEVRHLAEQITAEHAEEPDLKLIILGGDGTVNEALQGIADPSKVILGYIPTGSSNDLARDLGIPKDPKAALHLILKDTAPRAMDLGRLTYLDEDQPEESRLFAVSCGIGFDAAVCAEAMHSPIKDTMNRIGLGKLTYLGIALKQLITARKVSCTLTMEDTVHNRQESLELPRFLFVTCMSHRYEGGGFMFCPPAADNDGVLDLCSVGNISKGLVLLALPTAFFGKHYFVKGINAHTATRMSITTSSPLWVHTDGEVTRKSCGFRVECLPGAIRMITPEVK</sequence>
<reference evidence="10 11" key="1">
    <citation type="submission" date="2019-08" db="EMBL/GenBank/DDBJ databases">
        <title>In-depth cultivation of the pig gut microbiome towards novel bacterial diversity and tailored functional studies.</title>
        <authorList>
            <person name="Wylensek D."/>
            <person name="Hitch T.C.A."/>
            <person name="Clavel T."/>
        </authorList>
    </citation>
    <scope>NUCLEOTIDE SEQUENCE [LARGE SCALE GENOMIC DNA]</scope>
    <source>
        <strain evidence="10 11">WCA3-601-WT-6H</strain>
    </source>
</reference>
<dbReference type="NCBIfam" id="TIGR00147">
    <property type="entry name" value="YegS/Rv2252/BmrU family lipid kinase"/>
    <property type="match status" value="1"/>
</dbReference>
<dbReference type="InterPro" id="IPR017438">
    <property type="entry name" value="ATP-NAD_kinase_N"/>
</dbReference>
<keyword evidence="11" id="KW-1185">Reference proteome</keyword>
<comment type="caution">
    <text evidence="10">The sequence shown here is derived from an EMBL/GenBank/DDBJ whole genome shotgun (WGS) entry which is preliminary data.</text>
</comment>
<keyword evidence="3" id="KW-0808">Transferase</keyword>
<keyword evidence="4" id="KW-0547">Nucleotide-binding</keyword>
<dbReference type="InterPro" id="IPR005218">
    <property type="entry name" value="Diacylglycerol/lipid_kinase"/>
</dbReference>
<keyword evidence="7" id="KW-0444">Lipid biosynthesis</keyword>
<dbReference type="InterPro" id="IPR050187">
    <property type="entry name" value="Lipid_Phosphate_FormReg"/>
</dbReference>
<evidence type="ECO:0000256" key="8">
    <source>
        <dbReference type="ARBA" id="ARBA00023264"/>
    </source>
</evidence>
<name>A0A6L5YH37_9FIRM</name>
<dbReference type="SUPFAM" id="SSF111331">
    <property type="entry name" value="NAD kinase/diacylglycerol kinase-like"/>
    <property type="match status" value="1"/>
</dbReference>
<dbReference type="InterPro" id="IPR016064">
    <property type="entry name" value="NAD/diacylglycerol_kinase_sf"/>
</dbReference>
<dbReference type="Pfam" id="PF00781">
    <property type="entry name" value="DAGK_cat"/>
    <property type="match status" value="1"/>
</dbReference>
<dbReference type="GO" id="GO:0016301">
    <property type="term" value="F:kinase activity"/>
    <property type="evidence" value="ECO:0007669"/>
    <property type="project" value="UniProtKB-KW"/>
</dbReference>
<dbReference type="GO" id="GO:0005524">
    <property type="term" value="F:ATP binding"/>
    <property type="evidence" value="ECO:0007669"/>
    <property type="project" value="UniProtKB-KW"/>
</dbReference>
<evidence type="ECO:0000256" key="7">
    <source>
        <dbReference type="ARBA" id="ARBA00023209"/>
    </source>
</evidence>
<dbReference type="PANTHER" id="PTHR12358:SF54">
    <property type="entry name" value="SPHINGOSINE KINASE RELATED PROTEIN"/>
    <property type="match status" value="1"/>
</dbReference>
<feature type="domain" description="DAGKc" evidence="9">
    <location>
        <begin position="1"/>
        <end position="134"/>
    </location>
</feature>
<evidence type="ECO:0000256" key="3">
    <source>
        <dbReference type="ARBA" id="ARBA00022679"/>
    </source>
</evidence>
<evidence type="ECO:0000259" key="9">
    <source>
        <dbReference type="PROSITE" id="PS50146"/>
    </source>
</evidence>
<dbReference type="InterPro" id="IPR001206">
    <property type="entry name" value="Diacylglycerol_kinase_cat_dom"/>
</dbReference>
<keyword evidence="7" id="KW-0594">Phospholipid biosynthesis</keyword>
<dbReference type="GO" id="GO:0008654">
    <property type="term" value="P:phospholipid biosynthetic process"/>
    <property type="evidence" value="ECO:0007669"/>
    <property type="project" value="UniProtKB-KW"/>
</dbReference>
<comment type="cofactor">
    <cofactor evidence="1">
        <name>Mg(2+)</name>
        <dbReference type="ChEBI" id="CHEBI:18420"/>
    </cofactor>
</comment>
<keyword evidence="8" id="KW-1208">Phospholipid metabolism</keyword>
<evidence type="ECO:0000256" key="6">
    <source>
        <dbReference type="ARBA" id="ARBA00022840"/>
    </source>
</evidence>
<dbReference type="Pfam" id="PF19279">
    <property type="entry name" value="YegS_C"/>
    <property type="match status" value="1"/>
</dbReference>
<keyword evidence="5 10" id="KW-0418">Kinase</keyword>
<evidence type="ECO:0000313" key="11">
    <source>
        <dbReference type="Proteomes" id="UP000476055"/>
    </source>
</evidence>
<dbReference type="InterPro" id="IPR045540">
    <property type="entry name" value="YegS/DAGK_C"/>
</dbReference>
<evidence type="ECO:0000256" key="1">
    <source>
        <dbReference type="ARBA" id="ARBA00001946"/>
    </source>
</evidence>